<evidence type="ECO:0000256" key="1">
    <source>
        <dbReference type="ARBA" id="ARBA00001920"/>
    </source>
</evidence>
<gene>
    <name evidence="19" type="ORF">COW11_05750</name>
</gene>
<keyword evidence="7 16" id="KW-0028">Amino-acid biosynthesis</keyword>
<comment type="cofactor">
    <cofactor evidence="1">
        <name>a metal cation</name>
        <dbReference type="ChEBI" id="CHEBI:25213"/>
    </cofactor>
</comment>
<dbReference type="SUPFAM" id="SSF51735">
    <property type="entry name" value="NAD(P)-binding Rossmann-fold domains"/>
    <property type="match status" value="1"/>
</dbReference>
<dbReference type="SUPFAM" id="SSF55021">
    <property type="entry name" value="ACT-like"/>
    <property type="match status" value="1"/>
</dbReference>
<sequence length="430" mass="46394">MKKVNVGIIGFGTVGSGVVKILQDRASLFFQRTGAQIKIKRICDQDLKKKRQVKVNKNILTRDAWKIINDPEIDVVVELIGGIHPAKEFIIAAIKNGKHIVTANKALLAAQGREIFNAAKKYGVDIYFEASAVAGVPIVKALRESFAADRISAVLGIVNGTCNFILSKMTKEGIGFSQALKDAQLKGYAEKNPALDINGTDSAHKLVLLNLLSFGSFVKIKDIYVEGIVDINSNDISYADEFGYVIKLLAIAKMSHGALEVRVAPTLLSKNHLLANVCGVYNAVLVEADMAGPVLFNGKGAGSYAAASAVVSDIADVARNINSSSSRRVAEYCPQAAGLKLRKIGDIESKYYIRFSAIDSPGVLAKISGILGSHGISIASVAQRERRLTKVVPVIIMTHEAKENNLRNALKEIDRLSVIKSKSVAIRVER</sequence>
<dbReference type="FunFam" id="3.30.70.260:FF:000030">
    <property type="entry name" value="Homoserine dehydrogenase"/>
    <property type="match status" value="1"/>
</dbReference>
<evidence type="ECO:0000256" key="4">
    <source>
        <dbReference type="ARBA" id="ARBA00006753"/>
    </source>
</evidence>
<dbReference type="PANTHER" id="PTHR43331:SF1">
    <property type="entry name" value="HOMOSERINE DEHYDROGENASE"/>
    <property type="match status" value="1"/>
</dbReference>
<comment type="pathway">
    <text evidence="2 16">Amino-acid biosynthesis; L-threonine biosynthesis; L-threonine from L-aspartate: step 3/5.</text>
</comment>
<dbReference type="PIRSF" id="PIRSF000098">
    <property type="entry name" value="Homoser_dehydrog"/>
    <property type="match status" value="1"/>
</dbReference>
<dbReference type="Pfam" id="PF01842">
    <property type="entry name" value="ACT"/>
    <property type="match status" value="1"/>
</dbReference>
<evidence type="ECO:0000256" key="3">
    <source>
        <dbReference type="ARBA" id="ARBA00005062"/>
    </source>
</evidence>
<evidence type="ECO:0000256" key="14">
    <source>
        <dbReference type="PIRSR" id="PIRSR000098-1"/>
    </source>
</evidence>
<evidence type="ECO:0000256" key="13">
    <source>
        <dbReference type="ARBA" id="ARBA00023167"/>
    </source>
</evidence>
<keyword evidence="12" id="KW-0520">NAD</keyword>
<dbReference type="Gene3D" id="3.40.50.720">
    <property type="entry name" value="NAD(P)-binding Rossmann-like Domain"/>
    <property type="match status" value="1"/>
</dbReference>
<dbReference type="Proteomes" id="UP000231267">
    <property type="component" value="Unassembled WGS sequence"/>
</dbReference>
<dbReference type="CDD" id="cd04881">
    <property type="entry name" value="ACT_HSDH-Hom"/>
    <property type="match status" value="1"/>
</dbReference>
<dbReference type="GO" id="GO:0009086">
    <property type="term" value="P:methionine biosynthetic process"/>
    <property type="evidence" value="ECO:0007669"/>
    <property type="project" value="UniProtKB-KW"/>
</dbReference>
<keyword evidence="13 16" id="KW-0486">Methionine biosynthesis</keyword>
<feature type="binding site" evidence="15">
    <location>
        <position position="190"/>
    </location>
    <ligand>
        <name>L-homoserine</name>
        <dbReference type="ChEBI" id="CHEBI:57476"/>
    </ligand>
</feature>
<dbReference type="PANTHER" id="PTHR43331">
    <property type="entry name" value="HOMOSERINE DEHYDROGENASE"/>
    <property type="match status" value="1"/>
</dbReference>
<dbReference type="Pfam" id="PF03447">
    <property type="entry name" value="NAD_binding_3"/>
    <property type="match status" value="1"/>
</dbReference>
<comment type="catalytic activity">
    <reaction evidence="16">
        <text>L-homoserine + NADP(+) = L-aspartate 4-semialdehyde + NADPH + H(+)</text>
        <dbReference type="Rhea" id="RHEA:15761"/>
        <dbReference type="ChEBI" id="CHEBI:15378"/>
        <dbReference type="ChEBI" id="CHEBI:57476"/>
        <dbReference type="ChEBI" id="CHEBI:57783"/>
        <dbReference type="ChEBI" id="CHEBI:58349"/>
        <dbReference type="ChEBI" id="CHEBI:537519"/>
        <dbReference type="EC" id="1.1.1.3"/>
    </reaction>
</comment>
<dbReference type="UniPathway" id="UPA00050">
    <property type="reaction ID" value="UER00063"/>
</dbReference>
<organism evidence="19 20">
    <name type="scientific">Candidatus Taenaricola geysiri</name>
    <dbReference type="NCBI Taxonomy" id="1974752"/>
    <lineage>
        <taxon>Bacteria</taxon>
        <taxon>Pseudomonadati</taxon>
        <taxon>Candidatus Omnitrophota</taxon>
        <taxon>Candidatus Taenaricola</taxon>
    </lineage>
</organism>
<dbReference type="InterPro" id="IPR005106">
    <property type="entry name" value="Asp/hSer_DH_NAD-bd"/>
</dbReference>
<dbReference type="Gene3D" id="3.30.70.260">
    <property type="match status" value="1"/>
</dbReference>
<evidence type="ECO:0000256" key="10">
    <source>
        <dbReference type="ARBA" id="ARBA00022857"/>
    </source>
</evidence>
<evidence type="ECO:0000313" key="19">
    <source>
        <dbReference type="EMBL" id="PIW65971.1"/>
    </source>
</evidence>
<dbReference type="FunFam" id="3.40.50.720:FF:000062">
    <property type="entry name" value="Homoserine dehydrogenase"/>
    <property type="match status" value="1"/>
</dbReference>
<evidence type="ECO:0000256" key="6">
    <source>
        <dbReference type="ARBA" id="ARBA00013376"/>
    </source>
</evidence>
<dbReference type="AlphaFoldDB" id="A0A2J0LDP1"/>
<dbReference type="InterPro" id="IPR001342">
    <property type="entry name" value="HDH_cat"/>
</dbReference>
<dbReference type="InterPro" id="IPR019811">
    <property type="entry name" value="HDH_CS"/>
</dbReference>
<evidence type="ECO:0000256" key="11">
    <source>
        <dbReference type="ARBA" id="ARBA00023002"/>
    </source>
</evidence>
<dbReference type="SUPFAM" id="SSF55347">
    <property type="entry name" value="Glyceraldehyde-3-phosphate dehydrogenase-like, C-terminal domain"/>
    <property type="match status" value="1"/>
</dbReference>
<comment type="pathway">
    <text evidence="3 16">Amino-acid biosynthesis; L-methionine biosynthesis via de novo pathway; L-homoserine from L-aspartate: step 3/3.</text>
</comment>
<dbReference type="InterPro" id="IPR036291">
    <property type="entry name" value="NAD(P)-bd_dom_sf"/>
</dbReference>
<evidence type="ECO:0000256" key="5">
    <source>
        <dbReference type="ARBA" id="ARBA00013213"/>
    </source>
</evidence>
<dbReference type="Gene3D" id="3.30.360.10">
    <property type="entry name" value="Dihydrodipicolinate Reductase, domain 2"/>
    <property type="match status" value="1"/>
</dbReference>
<evidence type="ECO:0000256" key="2">
    <source>
        <dbReference type="ARBA" id="ARBA00005056"/>
    </source>
</evidence>
<evidence type="ECO:0000256" key="17">
    <source>
        <dbReference type="RuleBase" id="RU004171"/>
    </source>
</evidence>
<proteinExistence type="inferred from homology"/>
<accession>A0A2J0LDP1</accession>
<dbReference type="GO" id="GO:0050661">
    <property type="term" value="F:NADP binding"/>
    <property type="evidence" value="ECO:0007669"/>
    <property type="project" value="InterPro"/>
</dbReference>
<dbReference type="PROSITE" id="PS51671">
    <property type="entry name" value="ACT"/>
    <property type="match status" value="1"/>
</dbReference>
<dbReference type="EMBL" id="PFGP01000127">
    <property type="protein sequence ID" value="PIW65971.1"/>
    <property type="molecule type" value="Genomic_DNA"/>
</dbReference>
<comment type="caution">
    <text evidence="19">The sequence shown here is derived from an EMBL/GenBank/DDBJ whole genome shotgun (WGS) entry which is preliminary data.</text>
</comment>
<feature type="domain" description="ACT" evidence="18">
    <location>
        <begin position="352"/>
        <end position="427"/>
    </location>
</feature>
<feature type="active site" description="Proton donor" evidence="14">
    <location>
        <position position="205"/>
    </location>
</feature>
<name>A0A2J0LDP1_9BACT</name>
<dbReference type="UniPathway" id="UPA00051">
    <property type="reaction ID" value="UER00465"/>
</dbReference>
<keyword evidence="10 15" id="KW-0521">NADP</keyword>
<evidence type="ECO:0000256" key="16">
    <source>
        <dbReference type="RuleBase" id="RU000579"/>
    </source>
</evidence>
<evidence type="ECO:0000256" key="15">
    <source>
        <dbReference type="PIRSR" id="PIRSR000098-2"/>
    </source>
</evidence>
<keyword evidence="8 16" id="KW-0791">Threonine biosynthesis</keyword>
<dbReference type="NCBIfam" id="NF004976">
    <property type="entry name" value="PRK06349.1"/>
    <property type="match status" value="1"/>
</dbReference>
<evidence type="ECO:0000256" key="8">
    <source>
        <dbReference type="ARBA" id="ARBA00022697"/>
    </source>
</evidence>
<dbReference type="InterPro" id="IPR045865">
    <property type="entry name" value="ACT-like_dom_sf"/>
</dbReference>
<comment type="similarity">
    <text evidence="4 17">Belongs to the homoserine dehydrogenase family.</text>
</comment>
<dbReference type="GO" id="GO:0004412">
    <property type="term" value="F:homoserine dehydrogenase activity"/>
    <property type="evidence" value="ECO:0007669"/>
    <property type="project" value="UniProtKB-EC"/>
</dbReference>
<evidence type="ECO:0000259" key="18">
    <source>
        <dbReference type="PROSITE" id="PS51671"/>
    </source>
</evidence>
<dbReference type="PROSITE" id="PS01042">
    <property type="entry name" value="HOMOSER_DHGENASE"/>
    <property type="match status" value="1"/>
</dbReference>
<keyword evidence="11 16" id="KW-0560">Oxidoreductase</keyword>
<evidence type="ECO:0000256" key="9">
    <source>
        <dbReference type="ARBA" id="ARBA00022723"/>
    </source>
</evidence>
<feature type="binding site" evidence="15">
    <location>
        <position position="105"/>
    </location>
    <ligand>
        <name>NADPH</name>
        <dbReference type="ChEBI" id="CHEBI:57783"/>
    </ligand>
</feature>
<dbReference type="FunFam" id="3.30.360.10:FF:000005">
    <property type="entry name" value="Homoserine dehydrogenase"/>
    <property type="match status" value="1"/>
</dbReference>
<evidence type="ECO:0000256" key="7">
    <source>
        <dbReference type="ARBA" id="ARBA00022605"/>
    </source>
</evidence>
<reference evidence="19 20" key="1">
    <citation type="submission" date="2017-09" db="EMBL/GenBank/DDBJ databases">
        <title>Depth-based differentiation of microbial function through sediment-hosted aquifers and enrichment of novel symbionts in the deep terrestrial subsurface.</title>
        <authorList>
            <person name="Probst A.J."/>
            <person name="Ladd B."/>
            <person name="Jarett J.K."/>
            <person name="Geller-Mcgrath D.E."/>
            <person name="Sieber C.M."/>
            <person name="Emerson J.B."/>
            <person name="Anantharaman K."/>
            <person name="Thomas B.C."/>
            <person name="Malmstrom R."/>
            <person name="Stieglmeier M."/>
            <person name="Klingl A."/>
            <person name="Woyke T."/>
            <person name="Ryan C.M."/>
            <person name="Banfield J.F."/>
        </authorList>
    </citation>
    <scope>NUCLEOTIDE SEQUENCE [LARGE SCALE GENOMIC DNA]</scope>
    <source>
        <strain evidence="19">CG12_big_fil_rev_8_21_14_0_65_43_15</strain>
    </source>
</reference>
<evidence type="ECO:0000313" key="20">
    <source>
        <dbReference type="Proteomes" id="UP000231267"/>
    </source>
</evidence>
<dbReference type="EC" id="1.1.1.3" evidence="5 16"/>
<protein>
    <recommendedName>
        <fullName evidence="6 16">Homoserine dehydrogenase</fullName>
        <ecNumber evidence="5 16">1.1.1.3</ecNumber>
    </recommendedName>
</protein>
<dbReference type="Pfam" id="PF00742">
    <property type="entry name" value="Homoserine_dh"/>
    <property type="match status" value="1"/>
</dbReference>
<dbReference type="InterPro" id="IPR016204">
    <property type="entry name" value="HDH"/>
</dbReference>
<evidence type="ECO:0000256" key="12">
    <source>
        <dbReference type="ARBA" id="ARBA00023027"/>
    </source>
</evidence>
<feature type="binding site" evidence="15">
    <location>
        <begin position="9"/>
        <end position="16"/>
    </location>
    <ligand>
        <name>NADP(+)</name>
        <dbReference type="ChEBI" id="CHEBI:58349"/>
    </ligand>
</feature>
<dbReference type="GO" id="GO:0046872">
    <property type="term" value="F:metal ion binding"/>
    <property type="evidence" value="ECO:0007669"/>
    <property type="project" value="UniProtKB-KW"/>
</dbReference>
<dbReference type="InterPro" id="IPR002912">
    <property type="entry name" value="ACT_dom"/>
</dbReference>
<keyword evidence="9" id="KW-0479">Metal-binding</keyword>
<dbReference type="GO" id="GO:0009088">
    <property type="term" value="P:threonine biosynthetic process"/>
    <property type="evidence" value="ECO:0007669"/>
    <property type="project" value="UniProtKB-UniPathway"/>
</dbReference>